<dbReference type="Proteomes" id="UP000766246">
    <property type="component" value="Unassembled WGS sequence"/>
</dbReference>
<dbReference type="InterPro" id="IPR016181">
    <property type="entry name" value="Acyl_CoA_acyltransferase"/>
</dbReference>
<dbReference type="InterPro" id="IPR000182">
    <property type="entry name" value="GNAT_dom"/>
</dbReference>
<proteinExistence type="predicted"/>
<feature type="domain" description="N-acetyltransferase" evidence="1">
    <location>
        <begin position="1"/>
        <end position="175"/>
    </location>
</feature>
<dbReference type="Gene3D" id="3.40.630.30">
    <property type="match status" value="1"/>
</dbReference>
<comment type="caution">
    <text evidence="2">The sequence shown here is derived from an EMBL/GenBank/DDBJ whole genome shotgun (WGS) entry which is preliminary data.</text>
</comment>
<protein>
    <submittedName>
        <fullName evidence="2">GNAT family N-acetyltransferase</fullName>
    </submittedName>
</protein>
<name>A0A927UBR2_9FIRM</name>
<evidence type="ECO:0000313" key="3">
    <source>
        <dbReference type="Proteomes" id="UP000766246"/>
    </source>
</evidence>
<dbReference type="AlphaFoldDB" id="A0A927UBR2"/>
<dbReference type="SUPFAM" id="SSF55729">
    <property type="entry name" value="Acyl-CoA N-acyltransferases (Nat)"/>
    <property type="match status" value="1"/>
</dbReference>
<dbReference type="Pfam" id="PF00583">
    <property type="entry name" value="Acetyltransf_1"/>
    <property type="match status" value="1"/>
</dbReference>
<sequence length="190" mass="22698">MKLQRLNENQITKLYQEHMVVDFPKDELKPLSMILKSVQEGFYDCFGLFENEKIVGYTFMVKQENSYLIDYIAIFPEHRNKGVGANLLTLIDDYLGDADRIIGEVEDPAYTDDEEQKTLQTRRLGFYLRNNCYDTGLRVECFGVKFIIFEADKKRCRDKDEVWDLYSLFYKKFLSEERFEKNIWRISDTR</sequence>
<dbReference type="EMBL" id="SVER01000048">
    <property type="protein sequence ID" value="MBE5920736.1"/>
    <property type="molecule type" value="Genomic_DNA"/>
</dbReference>
<reference evidence="2" key="1">
    <citation type="submission" date="2019-04" db="EMBL/GenBank/DDBJ databases">
        <title>Evolution of Biomass-Degrading Anaerobic Consortia Revealed by Metagenomics.</title>
        <authorList>
            <person name="Peng X."/>
        </authorList>
    </citation>
    <scope>NUCLEOTIDE SEQUENCE</scope>
    <source>
        <strain evidence="2">SIG311</strain>
    </source>
</reference>
<accession>A0A927UBR2</accession>
<dbReference type="GO" id="GO:0016747">
    <property type="term" value="F:acyltransferase activity, transferring groups other than amino-acyl groups"/>
    <property type="evidence" value="ECO:0007669"/>
    <property type="project" value="InterPro"/>
</dbReference>
<evidence type="ECO:0000259" key="1">
    <source>
        <dbReference type="PROSITE" id="PS51186"/>
    </source>
</evidence>
<gene>
    <name evidence="2" type="ORF">E7272_12975</name>
</gene>
<dbReference type="CDD" id="cd04301">
    <property type="entry name" value="NAT_SF"/>
    <property type="match status" value="1"/>
</dbReference>
<organism evidence="2 3">
    <name type="scientific">Pseudobutyrivibrio ruminis</name>
    <dbReference type="NCBI Taxonomy" id="46206"/>
    <lineage>
        <taxon>Bacteria</taxon>
        <taxon>Bacillati</taxon>
        <taxon>Bacillota</taxon>
        <taxon>Clostridia</taxon>
        <taxon>Lachnospirales</taxon>
        <taxon>Lachnospiraceae</taxon>
        <taxon>Pseudobutyrivibrio</taxon>
    </lineage>
</organism>
<evidence type="ECO:0000313" key="2">
    <source>
        <dbReference type="EMBL" id="MBE5920736.1"/>
    </source>
</evidence>
<dbReference type="PROSITE" id="PS51186">
    <property type="entry name" value="GNAT"/>
    <property type="match status" value="1"/>
</dbReference>